<accession>A0A0S0N4M7</accession>
<protein>
    <submittedName>
        <fullName evidence="1">Putative nucleotide pyrophosphohydrolase</fullName>
    </submittedName>
</protein>
<gene>
    <name evidence="1" type="ORF">PaMx74_69</name>
</gene>
<sequence>MTEQRIPATVLRTVPYDQMVANLFKHMGGREASLLHAAIGISGETAELLVADSIENIVEELGDMEFYIEAGYQVLGGRRSALADELVLEASDPAQHQVLGTVTIAMSTTAGRLLDLAKKGWVYNKPLDDNAERAVRYELMRLECMMEQLLDMVGVRRPDVLRTNQTKLGKRYPQGVYTDQAAQVRADKADGE</sequence>
<proteinExistence type="predicted"/>
<dbReference type="EMBL" id="JQ067093">
    <property type="protein sequence ID" value="ALH23476.1"/>
    <property type="molecule type" value="Genomic_DNA"/>
</dbReference>
<dbReference type="Proteomes" id="UP000203864">
    <property type="component" value="Segment"/>
</dbReference>
<dbReference type="KEGG" id="vg:26626403"/>
<evidence type="ECO:0000313" key="2">
    <source>
        <dbReference type="Proteomes" id="UP000203864"/>
    </source>
</evidence>
<dbReference type="GO" id="GO:0016787">
    <property type="term" value="F:hydrolase activity"/>
    <property type="evidence" value="ECO:0007669"/>
    <property type="project" value="UniProtKB-KW"/>
</dbReference>
<dbReference type="RefSeq" id="YP_009199508.1">
    <property type="nucleotide sequence ID" value="NC_028809.1"/>
</dbReference>
<name>A0A0S0N4M7_9CAUD</name>
<keyword evidence="1" id="KW-0378">Hydrolase</keyword>
<keyword evidence="2" id="KW-1185">Reference proteome</keyword>
<organism evidence="1 2">
    <name type="scientific">Pseudomonas phage PaMx74</name>
    <dbReference type="NCBI Taxonomy" id="1175663"/>
    <lineage>
        <taxon>Viruses</taxon>
        <taxon>Duplodnaviria</taxon>
        <taxon>Heunggongvirae</taxon>
        <taxon>Uroviricota</taxon>
        <taxon>Caudoviricetes</taxon>
        <taxon>Mesyanzhinovviridae</taxon>
        <taxon>Bradleyvirinae</taxon>
        <taxon>Cinvestavvirus</taxon>
        <taxon>Cinvestavvirus PaMx74</taxon>
        <taxon>Pamexvirus PaMx74</taxon>
    </lineage>
</organism>
<dbReference type="OrthoDB" id="40371at10239"/>
<evidence type="ECO:0000313" key="1">
    <source>
        <dbReference type="EMBL" id="ALH23476.1"/>
    </source>
</evidence>
<dbReference type="GeneID" id="26626403"/>
<reference evidence="1 2" key="1">
    <citation type="journal article" date="2012" name="Appl. Environ. Microbiol.">
        <title>High Diversity and Novel Species of Pseudomonas aeruginosa Bacteriophages.</title>
        <authorList>
            <person name="Sepulveda-Robles O."/>
            <person name="Kameyama L."/>
            <person name="Guarneros G."/>
        </authorList>
    </citation>
    <scope>NUCLEOTIDE SEQUENCE [LARGE SCALE GENOMIC DNA]</scope>
</reference>